<accession>A0ABT4R3C8</accession>
<sequence>MYDAWFSKPISVATGISGDIRNLTNARQAFDLLNDHWRDGGNDKHRSAKRACQQALNGSVSADVARDAFIDAAREARILVE</sequence>
<dbReference type="Pfam" id="PF06169">
    <property type="entry name" value="DUF982"/>
    <property type="match status" value="1"/>
</dbReference>
<evidence type="ECO:0000313" key="2">
    <source>
        <dbReference type="Proteomes" id="UP001152178"/>
    </source>
</evidence>
<evidence type="ECO:0000313" key="1">
    <source>
        <dbReference type="EMBL" id="MCZ8548260.1"/>
    </source>
</evidence>
<gene>
    <name evidence="1" type="ORF">OOJ09_29150</name>
</gene>
<proteinExistence type="predicted"/>
<keyword evidence="2" id="KW-1185">Reference proteome</keyword>
<dbReference type="Proteomes" id="UP001152178">
    <property type="component" value="Unassembled WGS sequence"/>
</dbReference>
<comment type="caution">
    <text evidence="1">The sequence shown here is derived from an EMBL/GenBank/DDBJ whole genome shotgun (WGS) entry which is preliminary data.</text>
</comment>
<dbReference type="RefSeq" id="WP_269908523.1">
    <property type="nucleotide sequence ID" value="NZ_JAPFQA010000023.1"/>
</dbReference>
<dbReference type="Gene3D" id="6.10.250.730">
    <property type="match status" value="1"/>
</dbReference>
<name>A0ABT4R3C8_9HYPH</name>
<organism evidence="1 2">
    <name type="scientific">Mesorhizobium qingshengii</name>
    <dbReference type="NCBI Taxonomy" id="1165689"/>
    <lineage>
        <taxon>Bacteria</taxon>
        <taxon>Pseudomonadati</taxon>
        <taxon>Pseudomonadota</taxon>
        <taxon>Alphaproteobacteria</taxon>
        <taxon>Hyphomicrobiales</taxon>
        <taxon>Phyllobacteriaceae</taxon>
        <taxon>Mesorhizobium</taxon>
    </lineage>
</organism>
<dbReference type="EMBL" id="JAPFQA010000023">
    <property type="protein sequence ID" value="MCZ8548260.1"/>
    <property type="molecule type" value="Genomic_DNA"/>
</dbReference>
<protein>
    <submittedName>
        <fullName evidence="1">DUF982 domain-containing protein</fullName>
    </submittedName>
</protein>
<dbReference type="InterPro" id="IPR010385">
    <property type="entry name" value="DUF982"/>
</dbReference>
<reference evidence="1" key="1">
    <citation type="submission" date="2022-11" db="EMBL/GenBank/DDBJ databases">
        <authorList>
            <person name="Coimbra C."/>
        </authorList>
    </citation>
    <scope>NUCLEOTIDE SEQUENCE</scope>
    <source>
        <strain evidence="1">Jales19</strain>
    </source>
</reference>